<evidence type="ECO:0000313" key="2">
    <source>
        <dbReference type="Proteomes" id="UP001153332"/>
    </source>
</evidence>
<reference evidence="1" key="1">
    <citation type="submission" date="2022-12" db="EMBL/GenBank/DDBJ databases">
        <title>Genome Sequence of Lasiodiplodia mahajangana.</title>
        <authorList>
            <person name="Buettner E."/>
        </authorList>
    </citation>
    <scope>NUCLEOTIDE SEQUENCE</scope>
    <source>
        <strain evidence="1">VT137</strain>
    </source>
</reference>
<organism evidence="1 2">
    <name type="scientific">Lasiodiplodia mahajangana</name>
    <dbReference type="NCBI Taxonomy" id="1108764"/>
    <lineage>
        <taxon>Eukaryota</taxon>
        <taxon>Fungi</taxon>
        <taxon>Dikarya</taxon>
        <taxon>Ascomycota</taxon>
        <taxon>Pezizomycotina</taxon>
        <taxon>Dothideomycetes</taxon>
        <taxon>Dothideomycetes incertae sedis</taxon>
        <taxon>Botryosphaeriales</taxon>
        <taxon>Botryosphaeriaceae</taxon>
        <taxon>Lasiodiplodia</taxon>
    </lineage>
</organism>
<dbReference type="EMBL" id="JAPUUL010001852">
    <property type="protein sequence ID" value="KAJ8126450.1"/>
    <property type="molecule type" value="Genomic_DNA"/>
</dbReference>
<comment type="caution">
    <text evidence="1">The sequence shown here is derived from an EMBL/GenBank/DDBJ whole genome shotgun (WGS) entry which is preliminary data.</text>
</comment>
<gene>
    <name evidence="1" type="ORF">O1611_g7186</name>
</gene>
<accession>A0ACC2JG61</accession>
<name>A0ACC2JG61_9PEZI</name>
<proteinExistence type="predicted"/>
<evidence type="ECO:0000313" key="1">
    <source>
        <dbReference type="EMBL" id="KAJ8126450.1"/>
    </source>
</evidence>
<dbReference type="Proteomes" id="UP001153332">
    <property type="component" value="Unassembled WGS sequence"/>
</dbReference>
<protein>
    <submittedName>
        <fullName evidence="1">Uncharacterized protein</fullName>
    </submittedName>
</protein>
<sequence>MTTRITVRRVLYTPPGEIAFTYPTDAKPPQTDKRYKTLRVGRRGLRRWNSFQENPAYLQTFLDCHSACPEGWSPYVTPWQRYASSERIVQDLYGLTLIHRVNVALDAAVPSQQLSIIGTPKKFSSWGTETSRLEGENETKIAPDWALIYGDPMGLGPLSDIDGYIIAWGDTKLNKPEVDLDPAALPGTVSCREAYLAQVVQYCIDWDVPFGFVLTNNELIVFHLIKNDGELERQVITRASHQGTSRLQFLPSDATEETEYSSPVQREFTHWIEFDNGDDDIPLLIREENKLESPLELTSVRERGRDGPHGAAPHQVSRISFSQDRKARHTTPEPPNSSQQSSLNPDSSPCPPGNPSREYRTPTTSSSLSSEPPTIGQQEFLPDPRADDPTHVLIKAYPANDEGVGQRLFELCMLAKEAKDNGILKIGPQKLSFAGFYA</sequence>
<keyword evidence="2" id="KW-1185">Reference proteome</keyword>